<evidence type="ECO:0000313" key="1">
    <source>
        <dbReference type="EMBL" id="BES92085.1"/>
    </source>
</evidence>
<accession>A0ABN7AMF7</accession>
<gene>
    <name evidence="1" type="ORF">NTJ_04893</name>
</gene>
<proteinExistence type="predicted"/>
<dbReference type="EMBL" id="AP028911">
    <property type="protein sequence ID" value="BES92085.1"/>
    <property type="molecule type" value="Genomic_DNA"/>
</dbReference>
<keyword evidence="2" id="KW-1185">Reference proteome</keyword>
<reference evidence="1 2" key="1">
    <citation type="submission" date="2023-09" db="EMBL/GenBank/DDBJ databases">
        <title>Nesidiocoris tenuis whole genome shotgun sequence.</title>
        <authorList>
            <person name="Shibata T."/>
            <person name="Shimoda M."/>
            <person name="Kobayashi T."/>
            <person name="Uehara T."/>
        </authorList>
    </citation>
    <scope>NUCLEOTIDE SEQUENCE [LARGE SCALE GENOMIC DNA]</scope>
    <source>
        <strain evidence="1 2">Japan</strain>
    </source>
</reference>
<evidence type="ECO:0000313" key="2">
    <source>
        <dbReference type="Proteomes" id="UP001307889"/>
    </source>
</evidence>
<dbReference type="Proteomes" id="UP001307889">
    <property type="component" value="Chromosome 3"/>
</dbReference>
<name>A0ABN7AMF7_9HEMI</name>
<organism evidence="1 2">
    <name type="scientific">Nesidiocoris tenuis</name>
    <dbReference type="NCBI Taxonomy" id="355587"/>
    <lineage>
        <taxon>Eukaryota</taxon>
        <taxon>Metazoa</taxon>
        <taxon>Ecdysozoa</taxon>
        <taxon>Arthropoda</taxon>
        <taxon>Hexapoda</taxon>
        <taxon>Insecta</taxon>
        <taxon>Pterygota</taxon>
        <taxon>Neoptera</taxon>
        <taxon>Paraneoptera</taxon>
        <taxon>Hemiptera</taxon>
        <taxon>Heteroptera</taxon>
        <taxon>Panheteroptera</taxon>
        <taxon>Cimicomorpha</taxon>
        <taxon>Miridae</taxon>
        <taxon>Dicyphina</taxon>
        <taxon>Nesidiocoris</taxon>
    </lineage>
</organism>
<protein>
    <recommendedName>
        <fullName evidence="3">Nucleotidyl transferase domain-containing protein</fullName>
    </recommendedName>
</protein>
<evidence type="ECO:0008006" key="3">
    <source>
        <dbReference type="Google" id="ProtNLM"/>
    </source>
</evidence>
<sequence>MPGAKRNPNGSCIQRFASTARSSIIKSSQPYGCLQQLLSQQKQRQKAILTLAGGGRWGKLNRGFPNSVQETVVVDIR</sequence>